<proteinExistence type="predicted"/>
<evidence type="ECO:0000313" key="2">
    <source>
        <dbReference type="EMBL" id="MBD7987699.1"/>
    </source>
</evidence>
<keyword evidence="1" id="KW-0472">Membrane</keyword>
<sequence length="124" mass="13770">MAGKACHVFRFTTLLGLTLVLGRSEASMLIYTQMPKLGTNIMLVLGIPFYLWAVFVGLMAASWFPGATLVILSAAFFLYTFIYSKALRFFVHRVYPRRPVWHFVTGALAVQGLLLLGTFFGVAA</sequence>
<evidence type="ECO:0000256" key="1">
    <source>
        <dbReference type="SAM" id="Phobius"/>
    </source>
</evidence>
<name>A0ABR8UI41_9GAMM</name>
<reference evidence="2 3" key="1">
    <citation type="submission" date="2020-08" db="EMBL/GenBank/DDBJ databases">
        <title>A Genomic Blueprint of the Chicken Gut Microbiome.</title>
        <authorList>
            <person name="Gilroy R."/>
            <person name="Ravi A."/>
            <person name="Getino M."/>
            <person name="Pursley I."/>
            <person name="Horton D.L."/>
            <person name="Alikhan N.-F."/>
            <person name="Baker D."/>
            <person name="Gharbi K."/>
            <person name="Hall N."/>
            <person name="Watson M."/>
            <person name="Adriaenssens E.M."/>
            <person name="Foster-Nyarko E."/>
            <person name="Jarju S."/>
            <person name="Secka A."/>
            <person name="Antonio M."/>
            <person name="Oren A."/>
            <person name="Chaudhuri R."/>
            <person name="La Ragione R.M."/>
            <person name="Hildebrand F."/>
            <person name="Pallen M.J."/>
        </authorList>
    </citation>
    <scope>NUCLEOTIDE SEQUENCE [LARGE SCALE GENOMIC DNA]</scope>
    <source>
        <strain evidence="2 3">Sa2BVA3</strain>
    </source>
</reference>
<evidence type="ECO:0000313" key="3">
    <source>
        <dbReference type="Proteomes" id="UP000647183"/>
    </source>
</evidence>
<dbReference type="Proteomes" id="UP000647183">
    <property type="component" value="Unassembled WGS sequence"/>
</dbReference>
<gene>
    <name evidence="2" type="ORF">H9645_06610</name>
</gene>
<comment type="caution">
    <text evidence="2">The sequence shown here is derived from an EMBL/GenBank/DDBJ whole genome shotgun (WGS) entry which is preliminary data.</text>
</comment>
<keyword evidence="1" id="KW-0812">Transmembrane</keyword>
<feature type="transmembrane region" description="Helical" evidence="1">
    <location>
        <begin position="100"/>
        <end position="123"/>
    </location>
</feature>
<accession>A0ABR8UI41</accession>
<keyword evidence="3" id="KW-1185">Reference proteome</keyword>
<organism evidence="2 3">
    <name type="scientific">Luteimonas colneyensis</name>
    <dbReference type="NCBI Taxonomy" id="2762230"/>
    <lineage>
        <taxon>Bacteria</taxon>
        <taxon>Pseudomonadati</taxon>
        <taxon>Pseudomonadota</taxon>
        <taxon>Gammaproteobacteria</taxon>
        <taxon>Lysobacterales</taxon>
        <taxon>Lysobacteraceae</taxon>
        <taxon>Luteimonas</taxon>
    </lineage>
</organism>
<dbReference type="EMBL" id="JACSQJ010000002">
    <property type="protein sequence ID" value="MBD7987699.1"/>
    <property type="molecule type" value="Genomic_DNA"/>
</dbReference>
<keyword evidence="1" id="KW-1133">Transmembrane helix</keyword>
<protein>
    <submittedName>
        <fullName evidence="2">Uncharacterized protein</fullName>
    </submittedName>
</protein>